<dbReference type="PATRIC" id="fig|1157951.4.peg.1298"/>
<gene>
    <name evidence="4" type="ordered locus">S70_06555</name>
</gene>
<dbReference type="InterPro" id="IPR053142">
    <property type="entry name" value="PchR_regulatory_protein"/>
</dbReference>
<reference evidence="5" key="2">
    <citation type="submission" date="2012-04" db="EMBL/GenBank/DDBJ databases">
        <title>Complete genome sequence of Providencia stuartii clinical isolate MRSN 2154.</title>
        <authorList>
            <person name="Clifford R.J."/>
            <person name="Hang J."/>
            <person name="Riley M.C."/>
            <person name="Onmus-Leone F."/>
            <person name="Kuschner R.A."/>
            <person name="Lesho E.P."/>
            <person name="Waterman P.E."/>
        </authorList>
    </citation>
    <scope>NUCLEOTIDE SEQUENCE [LARGE SCALE GENOMIC DNA]</scope>
    <source>
        <strain evidence="5">MRSN 2154</strain>
    </source>
</reference>
<reference evidence="4 5" key="1">
    <citation type="journal article" date="2012" name="J. Bacteriol.">
        <title>Complete Genome Sequence of Providencia stuartii Clinical Isolate MRSN 2154.</title>
        <authorList>
            <person name="Clifford R.J."/>
            <person name="Hang J."/>
            <person name="Riley M.C."/>
            <person name="Onmus-Leone F."/>
            <person name="Kuschner R.A."/>
            <person name="Lesho E.P."/>
            <person name="Waterman P.E."/>
        </authorList>
    </citation>
    <scope>NUCLEOTIDE SEQUENCE [LARGE SCALE GENOMIC DNA]</scope>
    <source>
        <strain evidence="4 5">MRSN 2154</strain>
    </source>
</reference>
<evidence type="ECO:0000259" key="3">
    <source>
        <dbReference type="PROSITE" id="PS01124"/>
    </source>
</evidence>
<dbReference type="Gene3D" id="1.10.10.60">
    <property type="entry name" value="Homeodomain-like"/>
    <property type="match status" value="2"/>
</dbReference>
<dbReference type="SUPFAM" id="SSF46689">
    <property type="entry name" value="Homeodomain-like"/>
    <property type="match status" value="2"/>
</dbReference>
<organism evidence="4 5">
    <name type="scientific">Providencia stuartii (strain MRSN 2154)</name>
    <dbReference type="NCBI Taxonomy" id="1157951"/>
    <lineage>
        <taxon>Bacteria</taxon>
        <taxon>Pseudomonadati</taxon>
        <taxon>Pseudomonadota</taxon>
        <taxon>Gammaproteobacteria</taxon>
        <taxon>Enterobacterales</taxon>
        <taxon>Morganellaceae</taxon>
        <taxon>Providencia</taxon>
    </lineage>
</organism>
<dbReference type="AlphaFoldDB" id="A0A140NMK5"/>
<dbReference type="SMR" id="A0A140NMK5"/>
<accession>A0A140NMK5</accession>
<dbReference type="PROSITE" id="PS01124">
    <property type="entry name" value="HTH_ARAC_FAMILY_2"/>
    <property type="match status" value="1"/>
</dbReference>
<evidence type="ECO:0000313" key="5">
    <source>
        <dbReference type="Proteomes" id="UP000005012"/>
    </source>
</evidence>
<dbReference type="HOGENOM" id="CLU_052345_4_2_6"/>
<dbReference type="OrthoDB" id="9809338at2"/>
<dbReference type="InterPro" id="IPR018060">
    <property type="entry name" value="HTH_AraC"/>
</dbReference>
<dbReference type="GeneID" id="93520696"/>
<keyword evidence="2" id="KW-0804">Transcription</keyword>
<sequence>MQQRSEDKLNQAHSNREDYTVGPFVRISRGEFVIPHDLGINEEQQAGLKLVAIHQGAMGCRSSSGHNVEVNSPSLILSGSQKNYQLCNLFRACQPMKYTMIDISPEWLEQHQLKLPESCYHPSKAQLLHFSIPASVLAMTQQLFACPTHPSLHQLYLCAKVTEITALCLDHFLHEPSQIAPKLRQRDIDNLQIAKSILMQELESPPSLDELAKRVGMNTRKLTQGFRQLFGNSIYGWLQEYRLETAYQLLSVHDANISTVAYQVGYTPAHFSVAFRKRFGISPNQLKKR</sequence>
<dbReference type="GO" id="GO:0003700">
    <property type="term" value="F:DNA-binding transcription factor activity"/>
    <property type="evidence" value="ECO:0007669"/>
    <property type="project" value="InterPro"/>
</dbReference>
<dbReference type="RefSeq" id="WP_004927282.1">
    <property type="nucleotide sequence ID" value="NC_017731.1"/>
</dbReference>
<dbReference type="PANTHER" id="PTHR47893">
    <property type="entry name" value="REGULATORY PROTEIN PCHR"/>
    <property type="match status" value="1"/>
</dbReference>
<dbReference type="PANTHER" id="PTHR47893:SF1">
    <property type="entry name" value="REGULATORY PROTEIN PCHR"/>
    <property type="match status" value="1"/>
</dbReference>
<keyword evidence="1" id="KW-0805">Transcription regulation</keyword>
<dbReference type="Pfam" id="PF12833">
    <property type="entry name" value="HTH_18"/>
    <property type="match status" value="1"/>
</dbReference>
<dbReference type="SMART" id="SM00342">
    <property type="entry name" value="HTH_ARAC"/>
    <property type="match status" value="1"/>
</dbReference>
<dbReference type="Proteomes" id="UP000005012">
    <property type="component" value="Chromosome"/>
</dbReference>
<dbReference type="GO" id="GO:0043565">
    <property type="term" value="F:sequence-specific DNA binding"/>
    <property type="evidence" value="ECO:0007669"/>
    <property type="project" value="InterPro"/>
</dbReference>
<dbReference type="InterPro" id="IPR009057">
    <property type="entry name" value="Homeodomain-like_sf"/>
</dbReference>
<evidence type="ECO:0000256" key="2">
    <source>
        <dbReference type="ARBA" id="ARBA00023163"/>
    </source>
</evidence>
<evidence type="ECO:0000313" key="4">
    <source>
        <dbReference type="EMBL" id="AFH93182.1"/>
    </source>
</evidence>
<dbReference type="EMBL" id="CP003488">
    <property type="protein sequence ID" value="AFH93182.1"/>
    <property type="molecule type" value="Genomic_DNA"/>
</dbReference>
<dbReference type="KEGG" id="psi:S70_06555"/>
<proteinExistence type="predicted"/>
<name>A0A140NMK5_PROSM</name>
<evidence type="ECO:0000256" key="1">
    <source>
        <dbReference type="ARBA" id="ARBA00023015"/>
    </source>
</evidence>
<protein>
    <submittedName>
        <fullName evidence="4">AraC family transcriptional regulator</fullName>
    </submittedName>
</protein>
<feature type="domain" description="HTH araC/xylS-type" evidence="3">
    <location>
        <begin position="192"/>
        <end position="289"/>
    </location>
</feature>